<dbReference type="EMBL" id="VDUX01000007">
    <property type="protein sequence ID" value="TXL57500.1"/>
    <property type="molecule type" value="Genomic_DNA"/>
</dbReference>
<gene>
    <name evidence="2" type="ORF">FHP06_14090</name>
</gene>
<dbReference type="InterPro" id="IPR012349">
    <property type="entry name" value="Split_barrel_FMN-bd"/>
</dbReference>
<feature type="region of interest" description="Disordered" evidence="1">
    <location>
        <begin position="142"/>
        <end position="169"/>
    </location>
</feature>
<dbReference type="AlphaFoldDB" id="A0A5C8NFW1"/>
<name>A0A5C8NFW1_9ACTN</name>
<accession>A0A5C8NFW1</accession>
<sequence length="169" mass="18543">MGRMIPTTRSPGVSTMSSIPEHRCWRLLSTTTVGRLAFATDDGIVILPVNFIELDRRIYVRTEPGSTIASLSEGFDDVAFEVDYHDDLNQSGWNVLVKCTARVAGITEAERALRSTGRLGPWAPGERPLMIVLTPRQISGRKVAMRRSPRRTPSIIDADVAGPLPSDPS</sequence>
<proteinExistence type="predicted"/>
<organism evidence="2 3">
    <name type="scientific">Aeromicrobium terrae</name>
    <dbReference type="NCBI Taxonomy" id="2498846"/>
    <lineage>
        <taxon>Bacteria</taxon>
        <taxon>Bacillati</taxon>
        <taxon>Actinomycetota</taxon>
        <taxon>Actinomycetes</taxon>
        <taxon>Propionibacteriales</taxon>
        <taxon>Nocardioidaceae</taxon>
        <taxon>Aeromicrobium</taxon>
    </lineage>
</organism>
<evidence type="ECO:0000313" key="3">
    <source>
        <dbReference type="Proteomes" id="UP000321571"/>
    </source>
</evidence>
<evidence type="ECO:0000313" key="2">
    <source>
        <dbReference type="EMBL" id="TXL57500.1"/>
    </source>
</evidence>
<dbReference type="SUPFAM" id="SSF50475">
    <property type="entry name" value="FMN-binding split barrel"/>
    <property type="match status" value="1"/>
</dbReference>
<reference evidence="2 3" key="1">
    <citation type="submission" date="2019-06" db="EMBL/GenBank/DDBJ databases">
        <title>Aeromicrobium sp. nov., isolated from a maize field.</title>
        <authorList>
            <person name="Lin S.-Y."/>
            <person name="Tsai C.-F."/>
            <person name="Young C.-C."/>
        </authorList>
    </citation>
    <scope>NUCLEOTIDE SEQUENCE [LARGE SCALE GENOMIC DNA]</scope>
    <source>
        <strain evidence="2 3">CC-CFT486</strain>
    </source>
</reference>
<dbReference type="Proteomes" id="UP000321571">
    <property type="component" value="Unassembled WGS sequence"/>
</dbReference>
<dbReference type="Gene3D" id="2.30.110.10">
    <property type="entry name" value="Electron Transport, Fmn-binding Protein, Chain A"/>
    <property type="match status" value="1"/>
</dbReference>
<evidence type="ECO:0000256" key="1">
    <source>
        <dbReference type="SAM" id="MobiDB-lite"/>
    </source>
</evidence>
<protein>
    <submittedName>
        <fullName evidence="2">Pyridoxamine 5'-phosphate oxidase family protein</fullName>
    </submittedName>
</protein>
<dbReference type="InterPro" id="IPR024747">
    <property type="entry name" value="Pyridox_Oxase-rel"/>
</dbReference>
<comment type="caution">
    <text evidence="2">The sequence shown here is derived from an EMBL/GenBank/DDBJ whole genome shotgun (WGS) entry which is preliminary data.</text>
</comment>
<dbReference type="OrthoDB" id="5193072at2"/>
<dbReference type="Pfam" id="PF12900">
    <property type="entry name" value="Pyridox_ox_2"/>
    <property type="match status" value="1"/>
</dbReference>
<keyword evidence="3" id="KW-1185">Reference proteome</keyword>